<accession>A0A975TSP9</accession>
<evidence type="ECO:0000313" key="1">
    <source>
        <dbReference type="EMBL" id="MBY4893915.1"/>
    </source>
</evidence>
<dbReference type="Proteomes" id="UP000693972">
    <property type="component" value="Unassembled WGS sequence"/>
</dbReference>
<organism evidence="2">
    <name type="scientific">Gymnodinialimonas phycosphaerae</name>
    <dbReference type="NCBI Taxonomy" id="2841589"/>
    <lineage>
        <taxon>Bacteria</taxon>
        <taxon>Pseudomonadati</taxon>
        <taxon>Pseudomonadota</taxon>
        <taxon>Alphaproteobacteria</taxon>
        <taxon>Rhodobacterales</taxon>
        <taxon>Paracoccaceae</taxon>
        <taxon>Gymnodinialimonas</taxon>
    </lineage>
</organism>
<sequence length="201" mass="21446">MSTSYGIFGYPDVPRAQAAETLLACEAALRGQGWIAGEADETAAYAPRGPTFRPGPAAGIETTEHILPDGTVLKSINGVVFAGPKYINHGPFVITPNFRCPACGTVMDGEGESDQARAQQERCFELFNVYSDGEDPSREVACVACEASVDINALVDDGAPTFILSDVAVEFWQWPPDKLDTVAAVLDAALGRTHLQGWIKV</sequence>
<proteinExistence type="predicted"/>
<reference evidence="2 3" key="1">
    <citation type="submission" date="2021-07" db="EMBL/GenBank/DDBJ databases">
        <title>Karlodiniumbacter phycospheric gen. nov., sp. nov., a phycosphere bacterium isolated from karlodinium veneficum.</title>
        <authorList>
            <person name="Peng Y."/>
            <person name="Jiang L."/>
            <person name="Lee J."/>
        </authorList>
    </citation>
    <scope>NUCLEOTIDE SEQUENCE</scope>
    <source>
        <strain evidence="2 3">N5</strain>
    </source>
</reference>
<name>A0A975TSP9_9RHOB</name>
<dbReference type="RefSeq" id="WP_257893548.1">
    <property type="nucleotide sequence ID" value="NZ_JAIMBW010000001.1"/>
</dbReference>
<dbReference type="EMBL" id="CP078073">
    <property type="protein sequence ID" value="QXL86608.1"/>
    <property type="molecule type" value="Genomic_DNA"/>
</dbReference>
<gene>
    <name evidence="1" type="ORF">KUL25_14245</name>
    <name evidence="2" type="ORF">KUL25_14250</name>
</gene>
<evidence type="ECO:0000313" key="3">
    <source>
        <dbReference type="Proteomes" id="UP000693972"/>
    </source>
</evidence>
<dbReference type="AlphaFoldDB" id="A0A975TSP9"/>
<protein>
    <submittedName>
        <fullName evidence="2">Uncharacterized protein</fullName>
    </submittedName>
</protein>
<dbReference type="EMBL" id="JAIMBW010000001">
    <property type="protein sequence ID" value="MBY4893915.1"/>
    <property type="molecule type" value="Genomic_DNA"/>
</dbReference>
<evidence type="ECO:0000313" key="2">
    <source>
        <dbReference type="EMBL" id="QXL86608.1"/>
    </source>
</evidence>
<keyword evidence="3" id="KW-1185">Reference proteome</keyword>